<sequence length="159" mass="18076">MGKGKKAKSQPVAQAQAPPAYWYTQNVCLTKEQNKISQETVRRQLAAAPGPELNNKGKLTQNRDIHIDTKMKIKTQPINLYSPDGRIARLLRIVNTPSWQMELVMPSTRNQNNAQDLFGLSLIREKRSKELSAITEKAQSQPLDIFIVRRRLHGEGLLY</sequence>
<keyword evidence="2" id="KW-1185">Reference proteome</keyword>
<protein>
    <submittedName>
        <fullName evidence="1">Guanine-specific ribonuclease N1/T1</fullName>
    </submittedName>
</protein>
<dbReference type="Proteomes" id="UP001215712">
    <property type="component" value="Unassembled WGS sequence"/>
</dbReference>
<dbReference type="AlphaFoldDB" id="A0AAD6HEN0"/>
<proteinExistence type="predicted"/>
<accession>A0AAD6HEN0</accession>
<dbReference type="EMBL" id="JAQJAN010000017">
    <property type="protein sequence ID" value="KAJ5710072.1"/>
    <property type="molecule type" value="Genomic_DNA"/>
</dbReference>
<name>A0AAD6HEN0_9EURO</name>
<organism evidence="1 2">
    <name type="scientific">Penicillium malachiteum</name>
    <dbReference type="NCBI Taxonomy" id="1324776"/>
    <lineage>
        <taxon>Eukaryota</taxon>
        <taxon>Fungi</taxon>
        <taxon>Dikarya</taxon>
        <taxon>Ascomycota</taxon>
        <taxon>Pezizomycotina</taxon>
        <taxon>Eurotiomycetes</taxon>
        <taxon>Eurotiomycetidae</taxon>
        <taxon>Eurotiales</taxon>
        <taxon>Aspergillaceae</taxon>
        <taxon>Penicillium</taxon>
    </lineage>
</organism>
<reference evidence="1" key="2">
    <citation type="submission" date="2023-01" db="EMBL/GenBank/DDBJ databases">
        <authorList>
            <person name="Petersen C."/>
        </authorList>
    </citation>
    <scope>NUCLEOTIDE SEQUENCE</scope>
    <source>
        <strain evidence="1">IBT 17514</strain>
    </source>
</reference>
<evidence type="ECO:0000313" key="2">
    <source>
        <dbReference type="Proteomes" id="UP001215712"/>
    </source>
</evidence>
<reference evidence="1" key="1">
    <citation type="journal article" date="2023" name="IMA Fungus">
        <title>Comparative genomic study of the Penicillium genus elucidates a diverse pangenome and 15 lateral gene transfer events.</title>
        <authorList>
            <person name="Petersen C."/>
            <person name="Sorensen T."/>
            <person name="Nielsen M.R."/>
            <person name="Sondergaard T.E."/>
            <person name="Sorensen J.L."/>
            <person name="Fitzpatrick D.A."/>
            <person name="Frisvad J.C."/>
            <person name="Nielsen K.L."/>
        </authorList>
    </citation>
    <scope>NUCLEOTIDE SEQUENCE</scope>
    <source>
        <strain evidence="1">IBT 17514</strain>
    </source>
</reference>
<gene>
    <name evidence="1" type="ORF">N7493_009664</name>
</gene>
<comment type="caution">
    <text evidence="1">The sequence shown here is derived from an EMBL/GenBank/DDBJ whole genome shotgun (WGS) entry which is preliminary data.</text>
</comment>
<evidence type="ECO:0000313" key="1">
    <source>
        <dbReference type="EMBL" id="KAJ5710072.1"/>
    </source>
</evidence>